<name>A0A6A3HGZ8_9STRA</name>
<dbReference type="Proteomes" id="UP000429607">
    <property type="component" value="Unassembled WGS sequence"/>
</dbReference>
<dbReference type="Proteomes" id="UP000434957">
    <property type="component" value="Unassembled WGS sequence"/>
</dbReference>
<proteinExistence type="inferred from homology"/>
<evidence type="ECO:0000256" key="5">
    <source>
        <dbReference type="RuleBase" id="RU367124"/>
    </source>
</evidence>
<gene>
    <name evidence="7" type="ORF">PR001_g27505</name>
    <name evidence="8" type="ORF">PR002_g24577</name>
    <name evidence="9" type="ORF">PR003_g25354</name>
</gene>
<dbReference type="OrthoDB" id="125806at2759"/>
<feature type="signal peptide" evidence="5">
    <location>
        <begin position="1"/>
        <end position="25"/>
    </location>
</feature>
<protein>
    <recommendedName>
        <fullName evidence="5">RxLR effector protein</fullName>
    </recommendedName>
</protein>
<dbReference type="InterPro" id="IPR031825">
    <property type="entry name" value="RXLR"/>
</dbReference>
<evidence type="ECO:0000256" key="2">
    <source>
        <dbReference type="ARBA" id="ARBA00010400"/>
    </source>
</evidence>
<feature type="chain" id="PRO_5033920133" description="RxLR effector protein" evidence="5">
    <location>
        <begin position="26"/>
        <end position="129"/>
    </location>
</feature>
<comment type="function">
    <text evidence="5">Effector that suppresses plant defense responses during pathogen infection.</text>
</comment>
<keyword evidence="4 5" id="KW-0732">Signal</keyword>
<evidence type="ECO:0000313" key="10">
    <source>
        <dbReference type="Proteomes" id="UP000429607"/>
    </source>
</evidence>
<keyword evidence="3 5" id="KW-0964">Secreted</keyword>
<dbReference type="EMBL" id="QXFU01003046">
    <property type="protein sequence ID" value="KAE8978897.1"/>
    <property type="molecule type" value="Genomic_DNA"/>
</dbReference>
<comment type="caution">
    <text evidence="7">The sequence shown here is derived from an EMBL/GenBank/DDBJ whole genome shotgun (WGS) entry which is preliminary data.</text>
</comment>
<evidence type="ECO:0000313" key="7">
    <source>
        <dbReference type="EMBL" id="KAE8969416.1"/>
    </source>
</evidence>
<comment type="similarity">
    <text evidence="2 5">Belongs to the RxLR effector family.</text>
</comment>
<evidence type="ECO:0000256" key="3">
    <source>
        <dbReference type="ARBA" id="ARBA00022525"/>
    </source>
</evidence>
<comment type="domain">
    <text evidence="5">The RxLR-dEER motif acts to carry the protein into the host cell cytoplasm through binding to cell surface phosphatidylinositol-3-phosphate.</text>
</comment>
<dbReference type="Pfam" id="PF16810">
    <property type="entry name" value="RXLR"/>
    <property type="match status" value="1"/>
</dbReference>
<reference evidence="10 12" key="1">
    <citation type="submission" date="2018-09" db="EMBL/GenBank/DDBJ databases">
        <title>Genomic investigation of the strawberry pathogen Phytophthora fragariae indicates pathogenicity is determined by transcriptional variation in three key races.</title>
        <authorList>
            <person name="Adams T.M."/>
            <person name="Armitage A.D."/>
            <person name="Sobczyk M.K."/>
            <person name="Bates H.J."/>
            <person name="Dunwell J.M."/>
            <person name="Nellist C.F."/>
            <person name="Harrison R.J."/>
        </authorList>
    </citation>
    <scope>NUCLEOTIDE SEQUENCE [LARGE SCALE GENOMIC DNA]</scope>
    <source>
        <strain evidence="7 10">SCRP249</strain>
        <strain evidence="8 12">SCRP324</strain>
        <strain evidence="9 11">SCRP333</strain>
    </source>
</reference>
<evidence type="ECO:0000256" key="4">
    <source>
        <dbReference type="ARBA" id="ARBA00022729"/>
    </source>
</evidence>
<evidence type="ECO:0000256" key="6">
    <source>
        <dbReference type="SAM" id="MobiDB-lite"/>
    </source>
</evidence>
<dbReference type="AlphaFoldDB" id="A0A6A3HGZ8"/>
<sequence>MRLSNTTLVVLAAILLASGTAVSKADQTGVPNVEVDLSSHVLAGEDKRFLRSHHTTDAEDKHPEHDEEERKHGENLFAALKIQRMQSDSYYRFLKFGKWKQHRYSPDDVESEVPVKLYNLYKDYRDIYG</sequence>
<evidence type="ECO:0000313" key="9">
    <source>
        <dbReference type="EMBL" id="KAE9290213.1"/>
    </source>
</evidence>
<accession>A0A6A3HGZ8</accession>
<evidence type="ECO:0000256" key="1">
    <source>
        <dbReference type="ARBA" id="ARBA00004613"/>
    </source>
</evidence>
<comment type="subcellular location">
    <subcellularLocation>
        <location evidence="1 5">Secreted</location>
    </subcellularLocation>
</comment>
<evidence type="ECO:0000313" key="8">
    <source>
        <dbReference type="EMBL" id="KAE8978897.1"/>
    </source>
</evidence>
<keyword evidence="11" id="KW-1185">Reference proteome</keyword>
<feature type="region of interest" description="Disordered" evidence="6">
    <location>
        <begin position="48"/>
        <end position="72"/>
    </location>
</feature>
<dbReference type="GO" id="GO:0005576">
    <property type="term" value="C:extracellular region"/>
    <property type="evidence" value="ECO:0007669"/>
    <property type="project" value="UniProtKB-SubCell"/>
</dbReference>
<dbReference type="EMBL" id="QXFV01004476">
    <property type="protein sequence ID" value="KAE8969416.1"/>
    <property type="molecule type" value="Genomic_DNA"/>
</dbReference>
<evidence type="ECO:0000313" key="12">
    <source>
        <dbReference type="Proteomes" id="UP000435112"/>
    </source>
</evidence>
<organism evidence="7 10">
    <name type="scientific">Phytophthora rubi</name>
    <dbReference type="NCBI Taxonomy" id="129364"/>
    <lineage>
        <taxon>Eukaryota</taxon>
        <taxon>Sar</taxon>
        <taxon>Stramenopiles</taxon>
        <taxon>Oomycota</taxon>
        <taxon>Peronosporomycetes</taxon>
        <taxon>Peronosporales</taxon>
        <taxon>Peronosporaceae</taxon>
        <taxon>Phytophthora</taxon>
    </lineage>
</organism>
<dbReference type="EMBL" id="QXFT01003025">
    <property type="protein sequence ID" value="KAE9290213.1"/>
    <property type="molecule type" value="Genomic_DNA"/>
</dbReference>
<evidence type="ECO:0000313" key="11">
    <source>
        <dbReference type="Proteomes" id="UP000434957"/>
    </source>
</evidence>
<dbReference type="Proteomes" id="UP000435112">
    <property type="component" value="Unassembled WGS sequence"/>
</dbReference>